<dbReference type="Pfam" id="PF00746">
    <property type="entry name" value="Gram_pos_anchor"/>
    <property type="match status" value="1"/>
</dbReference>
<dbReference type="AlphaFoldDB" id="A0A2X3Y1I3"/>
<feature type="coiled-coil region" evidence="5">
    <location>
        <begin position="50"/>
        <end position="84"/>
    </location>
</feature>
<dbReference type="NCBIfam" id="TIGR01167">
    <property type="entry name" value="LPXTG_anchor"/>
    <property type="match status" value="1"/>
</dbReference>
<dbReference type="Proteomes" id="UP000248534">
    <property type="component" value="Chromosome 1"/>
</dbReference>
<organism evidence="8 9">
    <name type="scientific">Streptococcus sanguinis</name>
    <dbReference type="NCBI Taxonomy" id="1305"/>
    <lineage>
        <taxon>Bacteria</taxon>
        <taxon>Bacillati</taxon>
        <taxon>Bacillota</taxon>
        <taxon>Bacilli</taxon>
        <taxon>Lactobacillales</taxon>
        <taxon>Streptococcaceae</taxon>
        <taxon>Streptococcus</taxon>
    </lineage>
</organism>
<evidence type="ECO:0000259" key="7">
    <source>
        <dbReference type="PROSITE" id="PS50847"/>
    </source>
</evidence>
<dbReference type="RefSeq" id="WP_111676645.1">
    <property type="nucleotide sequence ID" value="NZ_LS483364.1"/>
</dbReference>
<keyword evidence="2" id="KW-0964">Secreted</keyword>
<dbReference type="InterPro" id="IPR019931">
    <property type="entry name" value="LPXTG_anchor"/>
</dbReference>
<keyword evidence="1" id="KW-0134">Cell wall</keyword>
<sequence length="746" mass="79737">MKKIQKHVILGAAVLASTGFAHTVAADTTPVDAKAPANQDKALSASPEALKQQTEQVNQAKASVDQAKEQVATAETKVETAKKDNADTSVQKIAEAQAAVTAAEKKVAPAENAAKQAQADLDTAKTAENTQAAVAQDAQAQAAKAKTETQAAQDAVNAAQKAVDSKLVSEKVTKAKDELDKAQKNLDSYQDQLKTAEAEDAKRQASIDQAQADIKAAQAEIKEKEAKLSSQDQVHNTFTLSQAYINAIKSNNINGTAKLTSEAQETLAKEAATLKSSNNYIGSPKDAQRMVNINAIPNDVLMELNYYAQDLINQIRKQAGTAPVTLTQNSIDYAAALSQAAREQKYKYQSKEPITSQVDVPRSVVAKFGLDQFGHRVSGTNELGPYPILASQENVSVDYLKKAIYDDIKFQLFDLGDSSAYRERGTIYAQKVVGHLDNQKKGAYVAVNFSNNGIINRINFLLFPNNDGDIKDPSKITPALINPNANNQEADAARKDLAVSQAKLDAAQRTLTNAQNKQETAPLLREVVKTAKDKLAKAESTYQAELENSKKSASEETKAKLAVLAKAQADLKEKEAAQTTAQKTAEEANAKLEALKAATATAQEKATAAATALEEAQRAVQAAKDYVTRLQNAPALLKEAEASLNDAKANLASKEETYRVENAKLEALKAALAALETDDPTNLVSKNERKVLKVTTTGVKNGKKPVQTYQAPAALPKTGSAESSLALAGLGLLSMLGLAFAKRRKA</sequence>
<accession>A0A2X3Y1I3</accession>
<gene>
    <name evidence="8" type="ORF">NCTC11086_02098</name>
</gene>
<dbReference type="InterPro" id="IPR051002">
    <property type="entry name" value="UBA_autophagy_assoc_protein"/>
</dbReference>
<keyword evidence="4" id="KW-0572">Peptidoglycan-anchor</keyword>
<feature type="coiled-coil region" evidence="5">
    <location>
        <begin position="490"/>
        <end position="678"/>
    </location>
</feature>
<dbReference type="PANTHER" id="PTHR31915:SF6">
    <property type="entry name" value="SKICH DOMAIN-CONTAINING PROTEIN"/>
    <property type="match status" value="1"/>
</dbReference>
<dbReference type="EMBL" id="LS483364">
    <property type="protein sequence ID" value="SQF72144.1"/>
    <property type="molecule type" value="Genomic_DNA"/>
</dbReference>
<keyword evidence="3 6" id="KW-0732">Signal</keyword>
<protein>
    <submittedName>
        <fullName evidence="8">Transposon related peptidoglycan linked protein (LPXTG motif)</fullName>
    </submittedName>
</protein>
<dbReference type="PANTHER" id="PTHR31915">
    <property type="entry name" value="SKICH DOMAIN-CONTAINING PROTEIN"/>
    <property type="match status" value="1"/>
</dbReference>
<proteinExistence type="predicted"/>
<evidence type="ECO:0000313" key="8">
    <source>
        <dbReference type="EMBL" id="SQF72144.1"/>
    </source>
</evidence>
<feature type="domain" description="Gram-positive cocci surface proteins LPxTG" evidence="7">
    <location>
        <begin position="715"/>
        <end position="746"/>
    </location>
</feature>
<dbReference type="PROSITE" id="PS50847">
    <property type="entry name" value="GRAM_POS_ANCHORING"/>
    <property type="match status" value="1"/>
</dbReference>
<evidence type="ECO:0000256" key="5">
    <source>
        <dbReference type="SAM" id="Coils"/>
    </source>
</evidence>
<evidence type="ECO:0000313" key="9">
    <source>
        <dbReference type="Proteomes" id="UP000248534"/>
    </source>
</evidence>
<feature type="coiled-coil region" evidence="5">
    <location>
        <begin position="135"/>
        <end position="234"/>
    </location>
</feature>
<evidence type="ECO:0000256" key="2">
    <source>
        <dbReference type="ARBA" id="ARBA00022525"/>
    </source>
</evidence>
<feature type="signal peptide" evidence="6">
    <location>
        <begin position="1"/>
        <end position="21"/>
    </location>
</feature>
<evidence type="ECO:0000256" key="6">
    <source>
        <dbReference type="SAM" id="SignalP"/>
    </source>
</evidence>
<feature type="chain" id="PRO_5039362721" evidence="6">
    <location>
        <begin position="22"/>
        <end position="746"/>
    </location>
</feature>
<keyword evidence="5" id="KW-0175">Coiled coil</keyword>
<name>A0A2X3Y1I3_STRSA</name>
<evidence type="ECO:0000256" key="1">
    <source>
        <dbReference type="ARBA" id="ARBA00022512"/>
    </source>
</evidence>
<dbReference type="NCBIfam" id="TIGR04320">
    <property type="entry name" value="Surf_Exclu_PgrA"/>
    <property type="match status" value="1"/>
</dbReference>
<evidence type="ECO:0000256" key="4">
    <source>
        <dbReference type="ARBA" id="ARBA00023088"/>
    </source>
</evidence>
<evidence type="ECO:0000256" key="3">
    <source>
        <dbReference type="ARBA" id="ARBA00022729"/>
    </source>
</evidence>
<dbReference type="InterPro" id="IPR027607">
    <property type="entry name" value="Surf_Exclu_SEC10/PgrA"/>
</dbReference>
<reference evidence="8 9" key="1">
    <citation type="submission" date="2018-06" db="EMBL/GenBank/DDBJ databases">
        <authorList>
            <consortium name="Pathogen Informatics"/>
            <person name="Doyle S."/>
        </authorList>
    </citation>
    <scope>NUCLEOTIDE SEQUENCE [LARGE SCALE GENOMIC DNA]</scope>
    <source>
        <strain evidence="8 9">NCTC11086</strain>
    </source>
</reference>